<sequence length="185" mass="19837">MLKMNGWGKNAMTKNWAAPTALVLAFLALALSVASQSTGASSCALRIHPGSLAFPAASTHLHLIPICPDPDPFTGALAWLQDFGSMTQRQQNMALFGVGVAIQSRTGMVRSCHMTSVCMHCKHQSMHMAAIHSSGTQSGTVQQQTVCAHVVAGLQHIWRGPCMQAFVQHQQLLLRQGVRLEGPAN</sequence>
<organism evidence="2 3">
    <name type="scientific">Haematococcus lacustris</name>
    <name type="common">Green alga</name>
    <name type="synonym">Haematococcus pluvialis</name>
    <dbReference type="NCBI Taxonomy" id="44745"/>
    <lineage>
        <taxon>Eukaryota</taxon>
        <taxon>Viridiplantae</taxon>
        <taxon>Chlorophyta</taxon>
        <taxon>core chlorophytes</taxon>
        <taxon>Chlorophyceae</taxon>
        <taxon>CS clade</taxon>
        <taxon>Chlamydomonadales</taxon>
        <taxon>Haematococcaceae</taxon>
        <taxon>Haematococcus</taxon>
    </lineage>
</organism>
<feature type="signal peptide" evidence="1">
    <location>
        <begin position="1"/>
        <end position="35"/>
    </location>
</feature>
<gene>
    <name evidence="2" type="ORF">HaLaN_30393</name>
</gene>
<proteinExistence type="predicted"/>
<evidence type="ECO:0000256" key="1">
    <source>
        <dbReference type="SAM" id="SignalP"/>
    </source>
</evidence>
<feature type="non-terminal residue" evidence="2">
    <location>
        <position position="1"/>
    </location>
</feature>
<name>A0A6A0AGF7_HAELA</name>
<protein>
    <submittedName>
        <fullName evidence="2">Uncharacterized protein</fullName>
    </submittedName>
</protein>
<dbReference type="AlphaFoldDB" id="A0A6A0AGF7"/>
<keyword evidence="3" id="KW-1185">Reference proteome</keyword>
<evidence type="ECO:0000313" key="3">
    <source>
        <dbReference type="Proteomes" id="UP000485058"/>
    </source>
</evidence>
<feature type="chain" id="PRO_5025361543" evidence="1">
    <location>
        <begin position="36"/>
        <end position="185"/>
    </location>
</feature>
<dbReference type="Proteomes" id="UP000485058">
    <property type="component" value="Unassembled WGS sequence"/>
</dbReference>
<dbReference type="EMBL" id="BLLF01005567">
    <property type="protein sequence ID" value="GFH31363.1"/>
    <property type="molecule type" value="Genomic_DNA"/>
</dbReference>
<evidence type="ECO:0000313" key="2">
    <source>
        <dbReference type="EMBL" id="GFH31363.1"/>
    </source>
</evidence>
<comment type="caution">
    <text evidence="2">The sequence shown here is derived from an EMBL/GenBank/DDBJ whole genome shotgun (WGS) entry which is preliminary data.</text>
</comment>
<feature type="non-terminal residue" evidence="2">
    <location>
        <position position="185"/>
    </location>
</feature>
<keyword evidence="1" id="KW-0732">Signal</keyword>
<accession>A0A6A0AGF7</accession>
<reference evidence="2 3" key="1">
    <citation type="submission" date="2020-02" db="EMBL/GenBank/DDBJ databases">
        <title>Draft genome sequence of Haematococcus lacustris strain NIES-144.</title>
        <authorList>
            <person name="Morimoto D."/>
            <person name="Nakagawa S."/>
            <person name="Yoshida T."/>
            <person name="Sawayama S."/>
        </authorList>
    </citation>
    <scope>NUCLEOTIDE SEQUENCE [LARGE SCALE GENOMIC DNA]</scope>
    <source>
        <strain evidence="2 3">NIES-144</strain>
    </source>
</reference>